<evidence type="ECO:0000259" key="1">
    <source>
        <dbReference type="SMART" id="SM00507"/>
    </source>
</evidence>
<dbReference type="GO" id="GO:0003676">
    <property type="term" value="F:nucleic acid binding"/>
    <property type="evidence" value="ECO:0007669"/>
    <property type="project" value="InterPro"/>
</dbReference>
<evidence type="ECO:0000313" key="3">
    <source>
        <dbReference type="Proteomes" id="UP000244110"/>
    </source>
</evidence>
<name>A0A2T5IXD9_9PROT</name>
<gene>
    <name evidence="2" type="ORF">C8R28_100123</name>
</gene>
<keyword evidence="2" id="KW-0255">Endonuclease</keyword>
<dbReference type="CDD" id="cd00085">
    <property type="entry name" value="HNHc"/>
    <property type="match status" value="1"/>
</dbReference>
<comment type="caution">
    <text evidence="2">The sequence shown here is derived from an EMBL/GenBank/DDBJ whole genome shotgun (WGS) entry which is preliminary data.</text>
</comment>
<dbReference type="GO" id="GO:0008270">
    <property type="term" value="F:zinc ion binding"/>
    <property type="evidence" value="ECO:0007669"/>
    <property type="project" value="InterPro"/>
</dbReference>
<dbReference type="AlphaFoldDB" id="A0A2T5IXD9"/>
<keyword evidence="2" id="KW-0540">Nuclease</keyword>
<dbReference type="InterPro" id="IPR003615">
    <property type="entry name" value="HNH_nuc"/>
</dbReference>
<dbReference type="Pfam" id="PF01844">
    <property type="entry name" value="HNH"/>
    <property type="match status" value="1"/>
</dbReference>
<evidence type="ECO:0000313" key="2">
    <source>
        <dbReference type="EMBL" id="PTQ88632.1"/>
    </source>
</evidence>
<protein>
    <submittedName>
        <fullName evidence="2">HNH endonuclease</fullName>
    </submittedName>
</protein>
<reference evidence="2 3" key="1">
    <citation type="submission" date="2018-04" db="EMBL/GenBank/DDBJ databases">
        <title>Active sludge and wastewater microbial communities from Klosterneuburg, Austria.</title>
        <authorList>
            <person name="Wagner M."/>
        </authorList>
    </citation>
    <scope>NUCLEOTIDE SEQUENCE [LARGE SCALE GENOMIC DNA]</scope>
    <source>
        <strain evidence="2 3">Nm4</strain>
    </source>
</reference>
<feature type="domain" description="HNH nuclease" evidence="1">
    <location>
        <begin position="9"/>
        <end position="60"/>
    </location>
</feature>
<dbReference type="InterPro" id="IPR002711">
    <property type="entry name" value="HNH"/>
</dbReference>
<accession>A0A2T5IXD9</accession>
<keyword evidence="2" id="KW-0378">Hydrolase</keyword>
<dbReference type="EMBL" id="QAOL01000001">
    <property type="protein sequence ID" value="PTQ88632.1"/>
    <property type="molecule type" value="Genomic_DNA"/>
</dbReference>
<dbReference type="SMART" id="SM00507">
    <property type="entry name" value="HNHc"/>
    <property type="match status" value="1"/>
</dbReference>
<organism evidence="2 3">
    <name type="scientific">Nitrosomonas ureae</name>
    <dbReference type="NCBI Taxonomy" id="44577"/>
    <lineage>
        <taxon>Bacteria</taxon>
        <taxon>Pseudomonadati</taxon>
        <taxon>Pseudomonadota</taxon>
        <taxon>Betaproteobacteria</taxon>
        <taxon>Nitrosomonadales</taxon>
        <taxon>Nitrosomonadaceae</taxon>
        <taxon>Nitrosomonas</taxon>
    </lineage>
</organism>
<dbReference type="Gene3D" id="1.10.30.50">
    <property type="match status" value="1"/>
</dbReference>
<sequence>MQRDPVSAKVKRAVLVEAGHRCAIPTCRATTTEIAHIVPWSESRDNSFENLIALCPNCHTRFDQKREIDRLAVKMYKHNLSIMNNRYGEFERRLFEVLAKSGERIFVLGPAGDLLVANAVKDGFFEDKKVEGMGFHVQASNGFSKNFPMTFTYWVTDTGVEFIKRFAQGADIA</sequence>
<proteinExistence type="predicted"/>
<dbReference type="Proteomes" id="UP000244110">
    <property type="component" value="Unassembled WGS sequence"/>
</dbReference>
<dbReference type="GO" id="GO:0004519">
    <property type="term" value="F:endonuclease activity"/>
    <property type="evidence" value="ECO:0007669"/>
    <property type="project" value="UniProtKB-KW"/>
</dbReference>